<dbReference type="InterPro" id="IPR009080">
    <property type="entry name" value="tRNAsynth_Ia_anticodon-bd"/>
</dbReference>
<evidence type="ECO:0000256" key="3">
    <source>
        <dbReference type="ARBA" id="ARBA00011245"/>
    </source>
</evidence>
<evidence type="ECO:0000256" key="14">
    <source>
        <dbReference type="HAMAP-Rule" id="MF_02002"/>
    </source>
</evidence>
<dbReference type="NCBIfam" id="TIGR00392">
    <property type="entry name" value="ileS"/>
    <property type="match status" value="1"/>
</dbReference>
<dbReference type="EMBL" id="CP031222">
    <property type="protein sequence ID" value="AXI01709.1"/>
    <property type="molecule type" value="Genomic_DNA"/>
</dbReference>
<dbReference type="PANTHER" id="PTHR42765">
    <property type="entry name" value="SOLEUCYL-TRNA SYNTHETASE"/>
    <property type="match status" value="1"/>
</dbReference>
<evidence type="ECO:0000256" key="5">
    <source>
        <dbReference type="ARBA" id="ARBA00022598"/>
    </source>
</evidence>
<dbReference type="GO" id="GO:0006428">
    <property type="term" value="P:isoleucyl-tRNA aminoacylation"/>
    <property type="evidence" value="ECO:0007669"/>
    <property type="project" value="UniProtKB-UniRule"/>
</dbReference>
<dbReference type="Gene3D" id="1.10.730.20">
    <property type="match status" value="1"/>
</dbReference>
<comment type="domain">
    <text evidence="14">IleRS has two distinct active sites: one for aminoacylation and one for editing. The misactivated valine is translocated from the active site to the editing site, which sterically excludes the correctly activated isoleucine. The single editing site contains two valyl binding pockets, one specific for each substrate (Val-AMP or Val-tRNA(Ile)).</text>
</comment>
<feature type="domain" description="Methionyl/Valyl/Leucyl/Isoleucyl-tRNA synthetase anticodon-binding" evidence="17">
    <location>
        <begin position="698"/>
        <end position="861"/>
    </location>
</feature>
<evidence type="ECO:0000256" key="1">
    <source>
        <dbReference type="ARBA" id="ARBA00004496"/>
    </source>
</evidence>
<feature type="binding site" evidence="14">
    <location>
        <position position="618"/>
    </location>
    <ligand>
        <name>ATP</name>
        <dbReference type="ChEBI" id="CHEBI:30616"/>
    </ligand>
</feature>
<dbReference type="InterPro" id="IPR014729">
    <property type="entry name" value="Rossmann-like_a/b/a_fold"/>
</dbReference>
<evidence type="ECO:0000256" key="7">
    <source>
        <dbReference type="ARBA" id="ARBA00022741"/>
    </source>
</evidence>
<dbReference type="GO" id="GO:0002161">
    <property type="term" value="F:aminoacyl-tRNA deacylase activity"/>
    <property type="evidence" value="ECO:0007669"/>
    <property type="project" value="InterPro"/>
</dbReference>
<keyword evidence="9 14" id="KW-0067">ATP-binding</keyword>
<feature type="binding site" evidence="14">
    <location>
        <position position="920"/>
    </location>
    <ligand>
        <name>Zn(2+)</name>
        <dbReference type="ChEBI" id="CHEBI:29105"/>
    </ligand>
</feature>
<comment type="similarity">
    <text evidence="2 14">Belongs to the class-I aminoacyl-tRNA synthetase family. IleS type 1 subfamily.</text>
</comment>
<evidence type="ECO:0000256" key="13">
    <source>
        <dbReference type="ARBA" id="ARBA00048359"/>
    </source>
</evidence>
<dbReference type="InterPro" id="IPR001412">
    <property type="entry name" value="aa-tRNA-synth_I_CS"/>
</dbReference>
<dbReference type="PROSITE" id="PS00178">
    <property type="entry name" value="AA_TRNA_LIGASE_I"/>
    <property type="match status" value="1"/>
</dbReference>
<dbReference type="SUPFAM" id="SSF47323">
    <property type="entry name" value="Anticodon-binding domain of a subclass of class I aminoacyl-tRNA synthetases"/>
    <property type="match status" value="1"/>
</dbReference>
<comment type="catalytic activity">
    <reaction evidence="13 14">
        <text>tRNA(Ile) + L-isoleucine + ATP = L-isoleucyl-tRNA(Ile) + AMP + diphosphate</text>
        <dbReference type="Rhea" id="RHEA:11060"/>
        <dbReference type="Rhea" id="RHEA-COMP:9666"/>
        <dbReference type="Rhea" id="RHEA-COMP:9695"/>
        <dbReference type="ChEBI" id="CHEBI:30616"/>
        <dbReference type="ChEBI" id="CHEBI:33019"/>
        <dbReference type="ChEBI" id="CHEBI:58045"/>
        <dbReference type="ChEBI" id="CHEBI:78442"/>
        <dbReference type="ChEBI" id="CHEBI:78528"/>
        <dbReference type="ChEBI" id="CHEBI:456215"/>
        <dbReference type="EC" id="6.1.1.5"/>
    </reaction>
</comment>
<feature type="binding site" evidence="14">
    <location>
        <position position="574"/>
    </location>
    <ligand>
        <name>L-isoleucyl-5'-AMP</name>
        <dbReference type="ChEBI" id="CHEBI:178002"/>
    </ligand>
</feature>
<organism evidence="18 19">
    <name type="scientific">Aquirhabdus parva</name>
    <dbReference type="NCBI Taxonomy" id="2283318"/>
    <lineage>
        <taxon>Bacteria</taxon>
        <taxon>Pseudomonadati</taxon>
        <taxon>Pseudomonadota</taxon>
        <taxon>Gammaproteobacteria</taxon>
        <taxon>Moraxellales</taxon>
        <taxon>Moraxellaceae</taxon>
        <taxon>Aquirhabdus</taxon>
    </lineage>
</organism>
<dbReference type="Pfam" id="PF08264">
    <property type="entry name" value="Anticodon_1"/>
    <property type="match status" value="1"/>
</dbReference>
<evidence type="ECO:0000256" key="6">
    <source>
        <dbReference type="ARBA" id="ARBA00022723"/>
    </source>
</evidence>
<keyword evidence="11 14" id="KW-0030">Aminoacyl-tRNA synthetase</keyword>
<comment type="subcellular location">
    <subcellularLocation>
        <location evidence="1 14">Cytoplasm</location>
    </subcellularLocation>
</comment>
<dbReference type="InterPro" id="IPR002300">
    <property type="entry name" value="aa-tRNA-synth_Ia"/>
</dbReference>
<dbReference type="FunFam" id="3.40.50.620:FF:000042">
    <property type="entry name" value="Isoleucine--tRNA ligase"/>
    <property type="match status" value="1"/>
</dbReference>
<dbReference type="InterPro" id="IPR033708">
    <property type="entry name" value="Anticodon_Ile_BEm"/>
</dbReference>
<feature type="binding site" evidence="14">
    <location>
        <position position="940"/>
    </location>
    <ligand>
        <name>Zn(2+)</name>
        <dbReference type="ChEBI" id="CHEBI:29105"/>
    </ligand>
</feature>
<dbReference type="SUPFAM" id="SSF50677">
    <property type="entry name" value="ValRS/IleRS/LeuRS editing domain"/>
    <property type="match status" value="1"/>
</dbReference>
<dbReference type="InterPro" id="IPR023585">
    <property type="entry name" value="Ile-tRNA-ligase_type1"/>
</dbReference>
<feature type="domain" description="Zinc finger FPG/IleRS-type" evidence="16">
    <location>
        <begin position="916"/>
        <end position="942"/>
    </location>
</feature>
<dbReference type="InterPro" id="IPR050081">
    <property type="entry name" value="Ile-tRNA_ligase"/>
</dbReference>
<evidence type="ECO:0000259" key="17">
    <source>
        <dbReference type="Pfam" id="PF08264"/>
    </source>
</evidence>
<dbReference type="SUPFAM" id="SSF52374">
    <property type="entry name" value="Nucleotidylyl transferase"/>
    <property type="match status" value="1"/>
</dbReference>
<dbReference type="EC" id="6.1.1.5" evidence="14"/>
<feature type="binding site" evidence="14">
    <location>
        <position position="917"/>
    </location>
    <ligand>
        <name>Zn(2+)</name>
        <dbReference type="ChEBI" id="CHEBI:29105"/>
    </ligand>
</feature>
<sequence>MSDRKDDKVDSKTDYKDTLNLPDTPFAMQAKLATREVQWLADWQADGLYEQVRAARAGKPKYMLHDGPPYANGQIHLGHAVNKVLKDIIIKSKTLSGFDAPYVPGWDCHGLPIEQKVEEKVGKVGVKVDATKFRELCREYAASQVELQKKDFERLGVLGDWNNPYLTMNFKQEANTVRALGKIVEAGHVQPGLKPVNWCLDCGSSLAEAEVEYQDKKSDAIDVGFGVVDLADLSKRIHVEVKTPVEVVIWTTTPWTLPANQAVALNADLDYQLVEVESEASTIALILAAKLSGEATERYGLKDPKVLATFKGAVLEHLTLQHPLIVERQVPVILGEHVMDSSGTGAVHTAPGHGVDDYKVGLQYNLKVENPVSGSGVYLPEAAVFAGQHIYKANPQIIEQLKSDRKLWAHVAITHSYPHCWRHKTPIIFRATPQWFISMEKQNLRAEAMDAIKQVTWIPDWGQNRIEAMIDGRPDWCISRQRTWGVPIPFFIHKDTGALHPDTEQLIDKVADLIEQGGVDAWFKADAADLIGADAAHYNKATDTLDVWFDSGVTHYCVLKQRPELSFPADLYLEGSDQHRGWFQTSLLTGLAIDNTAPFKKVLTHGFVVDVNGRKMSKSLGNIIAPQDVIKDIGADGVRFWIASSDYRYEMTAGKEIFNRTTDGYRRIRNTLRFLLANLNGFNPATDLVPVENMIALDQFILTRAAAVQNSIQAAYDEMSFHVVCSQMVAFCTSDLGGFYLDIIKDRQYTTKSDSLARRSAQTALYHLVNAFVRWMSPILTFTAQEAWPLIPQNANQPADKYVFTTTWYDIPVAEKQVNAETISDAEWLTILDVKSAINKLIENARNAKTVGANLSAKVQIWAEPHIYQVLAKLKDELRFVLIVSDVELNHNGVGEGEATELSGLHAYVTAAEGVKCARCWHVRTDVGSSPKHPDLCVRCVENVDGSGEVRHYA</sequence>
<comment type="function">
    <text evidence="12 14">Catalyzes the attachment of isoleucine to tRNA(Ile). As IleRS can inadvertently accommodate and process structurally similar amino acids such as valine, to avoid such errors it has two additional distinct tRNA(Ile)-dependent editing activities. One activity is designated as 'pretransfer' editing and involves the hydrolysis of activated Val-AMP. The other activity is designated 'posttransfer' editing and involves deacylation of mischarged Val-tRNA(Ile).</text>
</comment>
<keyword evidence="5 14" id="KW-0436">Ligase</keyword>
<keyword evidence="8 14" id="KW-0862">Zinc</keyword>
<dbReference type="RefSeq" id="WP_114897819.1">
    <property type="nucleotide sequence ID" value="NZ_CP031222.1"/>
</dbReference>
<dbReference type="InterPro" id="IPR009008">
    <property type="entry name" value="Val/Leu/Ile-tRNA-synth_edit"/>
</dbReference>
<comment type="subunit">
    <text evidence="3 14">Monomer.</text>
</comment>
<dbReference type="InterPro" id="IPR002301">
    <property type="entry name" value="Ile-tRNA-ligase"/>
</dbReference>
<evidence type="ECO:0000256" key="11">
    <source>
        <dbReference type="ARBA" id="ARBA00023146"/>
    </source>
</evidence>
<dbReference type="KEGG" id="mbah:HYN46_01655"/>
<keyword evidence="4 14" id="KW-0963">Cytoplasm</keyword>
<feature type="domain" description="Aminoacyl-tRNA synthetase class Ia" evidence="15">
    <location>
        <begin position="38"/>
        <end position="651"/>
    </location>
</feature>
<accession>A0A345P350</accession>
<keyword evidence="6 14" id="KW-0479">Metal-binding</keyword>
<dbReference type="Proteomes" id="UP000253940">
    <property type="component" value="Chromosome"/>
</dbReference>
<dbReference type="FunFam" id="1.10.730.20:FF:000001">
    <property type="entry name" value="Isoleucine--tRNA ligase"/>
    <property type="match status" value="1"/>
</dbReference>
<proteinExistence type="inferred from homology"/>
<gene>
    <name evidence="14" type="primary">ileS</name>
    <name evidence="18" type="ORF">HYN46_01655</name>
</gene>
<evidence type="ECO:0000313" key="18">
    <source>
        <dbReference type="EMBL" id="AXI01709.1"/>
    </source>
</evidence>
<keyword evidence="19" id="KW-1185">Reference proteome</keyword>
<dbReference type="Pfam" id="PF00133">
    <property type="entry name" value="tRNA-synt_1"/>
    <property type="match status" value="1"/>
</dbReference>
<evidence type="ECO:0000313" key="19">
    <source>
        <dbReference type="Proteomes" id="UP000253940"/>
    </source>
</evidence>
<dbReference type="Gene3D" id="3.40.50.620">
    <property type="entry name" value="HUPs"/>
    <property type="match status" value="2"/>
</dbReference>
<dbReference type="GO" id="GO:0000049">
    <property type="term" value="F:tRNA binding"/>
    <property type="evidence" value="ECO:0007669"/>
    <property type="project" value="InterPro"/>
</dbReference>
<feature type="short sequence motif" description="'KMSKS' region" evidence="14">
    <location>
        <begin position="615"/>
        <end position="619"/>
    </location>
</feature>
<dbReference type="InterPro" id="IPR010663">
    <property type="entry name" value="Znf_FPG/IleRS"/>
</dbReference>
<comment type="cofactor">
    <cofactor evidence="14">
        <name>Zn(2+)</name>
        <dbReference type="ChEBI" id="CHEBI:29105"/>
    </cofactor>
    <text evidence="14">Binds 1 zinc ion per subunit.</text>
</comment>
<reference evidence="18 19" key="1">
    <citation type="submission" date="2018-07" db="EMBL/GenBank/DDBJ databases">
        <title>Genome sequencing of Moraxellaceae gen. HYN0046.</title>
        <authorList>
            <person name="Kim M."/>
            <person name="Yi H."/>
        </authorList>
    </citation>
    <scope>NUCLEOTIDE SEQUENCE [LARGE SCALE GENOMIC DNA]</scope>
    <source>
        <strain evidence="18 19">HYN0046</strain>
    </source>
</reference>
<dbReference type="CDD" id="cd07960">
    <property type="entry name" value="Anticodon_Ia_Ile_BEm"/>
    <property type="match status" value="1"/>
</dbReference>
<dbReference type="InterPro" id="IPR013155">
    <property type="entry name" value="M/V/L/I-tRNA-synth_anticd-bd"/>
</dbReference>
<dbReference type="GO" id="GO:0005829">
    <property type="term" value="C:cytosol"/>
    <property type="evidence" value="ECO:0007669"/>
    <property type="project" value="TreeGrafter"/>
</dbReference>
<evidence type="ECO:0000256" key="10">
    <source>
        <dbReference type="ARBA" id="ARBA00022917"/>
    </source>
</evidence>
<dbReference type="PANTHER" id="PTHR42765:SF1">
    <property type="entry name" value="ISOLEUCINE--TRNA LIGASE, MITOCHONDRIAL"/>
    <property type="match status" value="1"/>
</dbReference>
<dbReference type="AlphaFoldDB" id="A0A345P350"/>
<dbReference type="Pfam" id="PF06827">
    <property type="entry name" value="zf-FPG_IleRS"/>
    <property type="match status" value="1"/>
</dbReference>
<feature type="short sequence motif" description="'HIGH' region" evidence="14">
    <location>
        <begin position="69"/>
        <end position="79"/>
    </location>
</feature>
<evidence type="ECO:0000256" key="2">
    <source>
        <dbReference type="ARBA" id="ARBA00006887"/>
    </source>
</evidence>
<dbReference type="HAMAP" id="MF_02002">
    <property type="entry name" value="Ile_tRNA_synth_type1"/>
    <property type="match status" value="1"/>
</dbReference>
<evidence type="ECO:0000259" key="16">
    <source>
        <dbReference type="Pfam" id="PF06827"/>
    </source>
</evidence>
<dbReference type="PRINTS" id="PR00984">
    <property type="entry name" value="TRNASYNTHILE"/>
</dbReference>
<keyword evidence="7 14" id="KW-0547">Nucleotide-binding</keyword>
<dbReference type="GO" id="GO:0005524">
    <property type="term" value="F:ATP binding"/>
    <property type="evidence" value="ECO:0007669"/>
    <property type="project" value="UniProtKB-UniRule"/>
</dbReference>
<evidence type="ECO:0000259" key="15">
    <source>
        <dbReference type="Pfam" id="PF00133"/>
    </source>
</evidence>
<evidence type="ECO:0000256" key="12">
    <source>
        <dbReference type="ARBA" id="ARBA00025217"/>
    </source>
</evidence>
<dbReference type="GO" id="GO:0004822">
    <property type="term" value="F:isoleucine-tRNA ligase activity"/>
    <property type="evidence" value="ECO:0007669"/>
    <property type="project" value="UniProtKB-UniRule"/>
</dbReference>
<dbReference type="OrthoDB" id="9810365at2"/>
<dbReference type="Gene3D" id="1.10.10.830">
    <property type="entry name" value="Ile-tRNA synthetase CP2 domain-like"/>
    <property type="match status" value="1"/>
</dbReference>
<protein>
    <recommendedName>
        <fullName evidence="14">Isoleucine--tRNA ligase</fullName>
        <ecNumber evidence="14">6.1.1.5</ecNumber>
    </recommendedName>
    <alternativeName>
        <fullName evidence="14">Isoleucyl-tRNA synthetase</fullName>
        <shortName evidence="14">IleRS</shortName>
    </alternativeName>
</protein>
<feature type="binding site" evidence="14">
    <location>
        <position position="937"/>
    </location>
    <ligand>
        <name>Zn(2+)</name>
        <dbReference type="ChEBI" id="CHEBI:29105"/>
    </ligand>
</feature>
<dbReference type="FunFam" id="3.40.50.620:FF:000048">
    <property type="entry name" value="Isoleucine--tRNA ligase"/>
    <property type="match status" value="1"/>
</dbReference>
<evidence type="ECO:0000256" key="4">
    <source>
        <dbReference type="ARBA" id="ARBA00022490"/>
    </source>
</evidence>
<evidence type="ECO:0000256" key="8">
    <source>
        <dbReference type="ARBA" id="ARBA00022833"/>
    </source>
</evidence>
<evidence type="ECO:0000256" key="9">
    <source>
        <dbReference type="ARBA" id="ARBA00022840"/>
    </source>
</evidence>
<keyword evidence="10 14" id="KW-0648">Protein biosynthesis</keyword>
<name>A0A345P350_9GAMM</name>
<dbReference type="GO" id="GO:0008270">
    <property type="term" value="F:zinc ion binding"/>
    <property type="evidence" value="ECO:0007669"/>
    <property type="project" value="UniProtKB-UniRule"/>
</dbReference>